<dbReference type="InterPro" id="IPR027417">
    <property type="entry name" value="P-loop_NTPase"/>
</dbReference>
<comment type="caution">
    <text evidence="2">The sequence shown here is derived from an EMBL/GenBank/DDBJ whole genome shotgun (WGS) entry which is preliminary data.</text>
</comment>
<gene>
    <name evidence="2" type="ORF">OMM_05773</name>
</gene>
<dbReference type="PANTHER" id="PTHR42990">
    <property type="entry name" value="ATPASE"/>
    <property type="match status" value="1"/>
</dbReference>
<dbReference type="SUPFAM" id="SSF52540">
    <property type="entry name" value="P-loop containing nucleoside triphosphate hydrolases"/>
    <property type="match status" value="1"/>
</dbReference>
<dbReference type="Pfam" id="PF13173">
    <property type="entry name" value="AAA_14"/>
    <property type="match status" value="1"/>
</dbReference>
<protein>
    <recommendedName>
        <fullName evidence="1">AAA domain-containing protein</fullName>
    </recommendedName>
</protein>
<reference evidence="3" key="1">
    <citation type="submission" date="2012-11" db="EMBL/GenBank/DDBJ databases">
        <authorList>
            <person name="Lucero-Rivera Y.E."/>
            <person name="Tovar-Ramirez D."/>
        </authorList>
    </citation>
    <scope>NUCLEOTIDE SEQUENCE [LARGE SCALE GENOMIC DNA]</scope>
    <source>
        <strain evidence="3">Araruama</strain>
    </source>
</reference>
<dbReference type="EMBL" id="ATBP01002184">
    <property type="protein sequence ID" value="ETR66172.1"/>
    <property type="molecule type" value="Genomic_DNA"/>
</dbReference>
<sequence>MFEFAKEFEQYGGERLFIDEVHKYDNWATHIKSIYDSFDLKVVFSGSSILRITQQNADLSRRSIIYQLENLSFREYLTFTDTLDFEKIHLDSLLKNHIQISGDICSYIKPLKEYKTYLSYGAYPFILEGQDTYHQKIIQMINLILETDLPYINPIHVAQIRKLKNFFIYLQ</sequence>
<evidence type="ECO:0000313" key="2">
    <source>
        <dbReference type="EMBL" id="ETR66172.1"/>
    </source>
</evidence>
<accession>A0A1V1NUA2</accession>
<name>A0A1V1NUA2_9BACT</name>
<evidence type="ECO:0000259" key="1">
    <source>
        <dbReference type="Pfam" id="PF13173"/>
    </source>
</evidence>
<dbReference type="InterPro" id="IPR041682">
    <property type="entry name" value="AAA_14"/>
</dbReference>
<proteinExistence type="predicted"/>
<feature type="domain" description="AAA" evidence="1">
    <location>
        <begin position="6"/>
        <end position="77"/>
    </location>
</feature>
<dbReference type="AlphaFoldDB" id="A0A1V1NUA2"/>
<dbReference type="Proteomes" id="UP000189670">
    <property type="component" value="Unassembled WGS sequence"/>
</dbReference>
<organism evidence="2 3">
    <name type="scientific">Candidatus Magnetoglobus multicellularis str. Araruama</name>
    <dbReference type="NCBI Taxonomy" id="890399"/>
    <lineage>
        <taxon>Bacteria</taxon>
        <taxon>Pseudomonadati</taxon>
        <taxon>Thermodesulfobacteriota</taxon>
        <taxon>Desulfobacteria</taxon>
        <taxon>Desulfobacterales</taxon>
        <taxon>Desulfobacteraceae</taxon>
        <taxon>Candidatus Magnetoglobus</taxon>
    </lineage>
</organism>
<evidence type="ECO:0000313" key="3">
    <source>
        <dbReference type="Proteomes" id="UP000189670"/>
    </source>
</evidence>
<dbReference type="PANTHER" id="PTHR42990:SF1">
    <property type="entry name" value="AAA+ ATPASE DOMAIN-CONTAINING PROTEIN"/>
    <property type="match status" value="1"/>
</dbReference>